<proteinExistence type="predicted"/>
<dbReference type="InterPro" id="IPR056189">
    <property type="entry name" value="NOMO_3rd"/>
</dbReference>
<dbReference type="EMBL" id="JAKROA010000008">
    <property type="protein sequence ID" value="KAL5105438.1"/>
    <property type="molecule type" value="Genomic_DNA"/>
</dbReference>
<dbReference type="Pfam" id="PF22904">
    <property type="entry name" value="NOMO1-like_2nd"/>
    <property type="match status" value="1"/>
</dbReference>
<dbReference type="Pfam" id="PF23193">
    <property type="entry name" value="NOMO_3rd"/>
    <property type="match status" value="1"/>
</dbReference>
<protein>
    <submittedName>
        <fullName evidence="8">Nodal modulator 2</fullName>
    </submittedName>
</protein>
<evidence type="ECO:0000313" key="8">
    <source>
        <dbReference type="EMBL" id="KAL5105438.1"/>
    </source>
</evidence>
<evidence type="ECO:0000259" key="6">
    <source>
        <dbReference type="Pfam" id="PF23194"/>
    </source>
</evidence>
<sequence>MQPSTYLSFMVYKFAAGSVDAIAMSDFLEALEKTSTETSFIQATISDILNTECTVDQLSACRRLRFTTDNDLKLTYTLEQFQSSQVANFLRTLESVQQSVRDLDNSAWILCSNLGGFQGLFNRIAVALCSRPISSSFSLCTMIFWNPTVVLIVASAILAGAEAQGFQSKSFFAFGGSVRWRNSNASVKDFVSQLRVYIYSLPDETLRQVVHVLPNGAYSVVVSDSGRYRIRLSAPQGWNYLPANGFEVDLNDSMQNDQMNYIFDLTGFDVSGQVVTTGMTTGPPDLIVSVISDGTIFSQSKTTANGSFTISSVPPGKYVVTVGDSTSGSGANNARASSSITISTSSLKLADPLVLQGHSLYSAVTFNGQGVANIPILLFIPKSSKLTESDLNKFGCFKPSKPPVNFIPANLKDLLNPDLACQVISNADGAFVFSRLAGGEYFLVAYHDPDLMKSSEIRSKHLNISPTFLSVTMEHVDRQLDPGFQVTSFRIGRGCVKQPSGVPIANAEVFVNGNPVTRTNVKGEFEFDLTASGEYLLHVKAPRVKFEEVKLKLTPTTGTLPNFVPNEVEFCGRFLMTSSLKPGTLVPRVEIVSGPSIEATISSDAESAEFCIYLSPKKHTLRLIESHNSILFSPTSINIDLSSGPVEDAIFTQFQAVLIGEVLCIDRCPVSQLAARLSSKEQFDIPSIVANVEVDQNNSQRGTFTFESVSPGLYDLELAVLDGDAMKPASGWCWAPPGLLRSVTVTDHDLHSTPELSFQQTGYRLHVDVPVLNFGFKKPINLKVTPSFVANGSLVYAKSSFYLLTRPLTTICLSGGSSFTFEASAPCLHLETPSPSMIRLADTDIPLTAPPKTVSISVREIPVSAVVRALPGIESFGAQKYLPELTFQANVSNSVKRISTIWRKEGGFYTSRMSLWAAPDEEIVFTVSPSKPSSDQFTVHPLIVPAFQTLHVPPIIHHSSQSMYEHPELEATSAPLLELNETDCDVMLGDAFGGIEGLTATFSMKLGFFFNGVVQPPVDKALVAVYADTSVVSPPPPEAFIDVSTFSEHRLNAPSLRPGFALVMRTLTNAQGLFHIGPFYFDRESAHTAQPSSLLTIQLHKPGFEFSPKSSADWLAFSSHKLALVEVHVVSEGNMKPLPNTLVSIIGNVFRDSKTADSDGVVRYIGLPPGEYYIQPILKEYEFFVRKGTEGNLEAPMEHALRVVGDESMSVNLVGRRIAYSTFGEVTSLSGHPEVGVIVEAKLLSSKEMKAFEGRSIFPAQSSDADVPCLGHTYDAGFVVPVEQAITDHDGKFKLLGLLPGCPYLVTATRRENESALQIRHIFPPFVIVKPLSADVYDLRFYLKPRVSLGMISATVDTDVEYLPELSIVIRANSHPEKPVLRHNFASQSRFFALLGDQVESLIGDAYQILLESNSAHIPAYNRTIQKFNFVVNEKYFEKHQHFNFAYRPSLPPSRT</sequence>
<dbReference type="InterPro" id="IPR056190">
    <property type="entry name" value="NOMO_5th"/>
</dbReference>
<keyword evidence="9" id="KW-1185">Reference proteome</keyword>
<evidence type="ECO:0000259" key="4">
    <source>
        <dbReference type="Pfam" id="PF23192"/>
    </source>
</evidence>
<evidence type="ECO:0000259" key="3">
    <source>
        <dbReference type="Pfam" id="PF22904"/>
    </source>
</evidence>
<keyword evidence="1" id="KW-0732">Signal</keyword>
<dbReference type="Pfam" id="PF23192">
    <property type="entry name" value="NOMO_12th"/>
    <property type="match status" value="1"/>
</dbReference>
<dbReference type="PANTHER" id="PTHR23303:SF14">
    <property type="entry name" value="BOS COMPLEX SUBUNIT NOMO1-RELATED"/>
    <property type="match status" value="1"/>
</dbReference>
<gene>
    <name evidence="8" type="ORF">TcWFU_004290</name>
</gene>
<evidence type="ECO:0000259" key="5">
    <source>
        <dbReference type="Pfam" id="PF23193"/>
    </source>
</evidence>
<feature type="domain" description="NOMO third transthyretin-like" evidence="5">
    <location>
        <begin position="358"/>
        <end position="487"/>
    </location>
</feature>
<dbReference type="SUPFAM" id="SSF49452">
    <property type="entry name" value="Starch-binding domain-like"/>
    <property type="match status" value="1"/>
</dbReference>
<dbReference type="InterPro" id="IPR008969">
    <property type="entry name" value="CarboxyPept-like_regulatory"/>
</dbReference>
<dbReference type="InterPro" id="IPR051417">
    <property type="entry name" value="SDr/BOS_complex"/>
</dbReference>
<comment type="caution">
    <text evidence="8">The sequence shown here is derived from an EMBL/GenBank/DDBJ whole genome shotgun (WGS) entry which is preliminary data.</text>
</comment>
<evidence type="ECO:0000313" key="9">
    <source>
        <dbReference type="Proteomes" id="UP001651158"/>
    </source>
</evidence>
<evidence type="ECO:0000259" key="2">
    <source>
        <dbReference type="Pfam" id="PF22898"/>
    </source>
</evidence>
<dbReference type="Gene3D" id="2.60.40.1120">
    <property type="entry name" value="Carboxypeptidase-like, regulatory domain"/>
    <property type="match status" value="1"/>
</dbReference>
<dbReference type="Pfam" id="PF22898">
    <property type="entry name" value="NOMO1-like_1st"/>
    <property type="match status" value="1"/>
</dbReference>
<feature type="domain" description="NOMO-like N-terminal beta-sandwich" evidence="2">
    <location>
        <begin position="191"/>
        <end position="252"/>
    </location>
</feature>
<dbReference type="InterPro" id="IPR055074">
    <property type="entry name" value="NOMO1-3_2nd"/>
</dbReference>
<dbReference type="SUPFAM" id="SSF49464">
    <property type="entry name" value="Carboxypeptidase regulatory domain-like"/>
    <property type="match status" value="1"/>
</dbReference>
<accession>A0ABR4Q6Z6</accession>
<dbReference type="Pfam" id="PF23194">
    <property type="entry name" value="NOMO_5th"/>
    <property type="match status" value="1"/>
</dbReference>
<dbReference type="InterPro" id="IPR055075">
    <property type="entry name" value="NOMO-like_N"/>
</dbReference>
<dbReference type="InterPro" id="IPR056188">
    <property type="entry name" value="NOMO_6th"/>
</dbReference>
<dbReference type="InterPro" id="IPR056191">
    <property type="entry name" value="NOMO_12th"/>
</dbReference>
<feature type="domain" description="NOMO fifth transthyretin-like" evidence="6">
    <location>
        <begin position="571"/>
        <end position="651"/>
    </location>
</feature>
<organism evidence="8 9">
    <name type="scientific">Taenia crassiceps</name>
    <dbReference type="NCBI Taxonomy" id="6207"/>
    <lineage>
        <taxon>Eukaryota</taxon>
        <taxon>Metazoa</taxon>
        <taxon>Spiralia</taxon>
        <taxon>Lophotrochozoa</taxon>
        <taxon>Platyhelminthes</taxon>
        <taxon>Cestoda</taxon>
        <taxon>Eucestoda</taxon>
        <taxon>Cyclophyllidea</taxon>
        <taxon>Taeniidae</taxon>
        <taxon>Taenia</taxon>
    </lineage>
</organism>
<dbReference type="InterPro" id="IPR013784">
    <property type="entry name" value="Carb-bd-like_fold"/>
</dbReference>
<dbReference type="Pfam" id="PF23196">
    <property type="entry name" value="NOMO_6th"/>
    <property type="match status" value="1"/>
</dbReference>
<name>A0ABR4Q6Z6_9CEST</name>
<feature type="domain" description="NOMO second beta-sandwich" evidence="3">
    <location>
        <begin position="266"/>
        <end position="326"/>
    </location>
</feature>
<reference evidence="8 9" key="1">
    <citation type="journal article" date="2022" name="Front. Cell. Infect. Microbiol.">
        <title>The Genomes of Two Strains of Taenia crassiceps the Animal Model for the Study of Human Cysticercosis.</title>
        <authorList>
            <person name="Bobes R.J."/>
            <person name="Estrada K."/>
            <person name="Rios-Valencia D.G."/>
            <person name="Calderon-Gallegos A."/>
            <person name="de la Torre P."/>
            <person name="Carrero J.C."/>
            <person name="Sanchez-Flores A."/>
            <person name="Laclette J.P."/>
        </authorList>
    </citation>
    <scope>NUCLEOTIDE SEQUENCE [LARGE SCALE GENOMIC DNA]</scope>
    <source>
        <strain evidence="8">WFUcys</strain>
    </source>
</reference>
<dbReference type="Proteomes" id="UP001651158">
    <property type="component" value="Unassembled WGS sequence"/>
</dbReference>
<evidence type="ECO:0000259" key="7">
    <source>
        <dbReference type="Pfam" id="PF23196"/>
    </source>
</evidence>
<feature type="domain" description="NOMO sixth transthyretin-like" evidence="7">
    <location>
        <begin position="652"/>
        <end position="739"/>
    </location>
</feature>
<evidence type="ECO:0000256" key="1">
    <source>
        <dbReference type="ARBA" id="ARBA00022729"/>
    </source>
</evidence>
<feature type="domain" description="NOMO C-terminal transthyretin-like" evidence="4">
    <location>
        <begin position="1350"/>
        <end position="1449"/>
    </location>
</feature>
<dbReference type="PANTHER" id="PTHR23303">
    <property type="entry name" value="CARBOXYPEPTIDASE REGULATORY REGION-CONTAINING"/>
    <property type="match status" value="1"/>
</dbReference>